<dbReference type="AlphaFoldDB" id="A0A6A5RCA6"/>
<evidence type="ECO:0000256" key="3">
    <source>
        <dbReference type="PROSITE-ProRule" id="PRU00023"/>
    </source>
</evidence>
<dbReference type="Proteomes" id="UP000800082">
    <property type="component" value="Unassembled WGS sequence"/>
</dbReference>
<evidence type="ECO:0000313" key="5">
    <source>
        <dbReference type="EMBL" id="KAF1924920.1"/>
    </source>
</evidence>
<dbReference type="OrthoDB" id="3792114at2759"/>
<feature type="region of interest" description="Disordered" evidence="4">
    <location>
        <begin position="1"/>
        <end position="34"/>
    </location>
</feature>
<keyword evidence="1" id="KW-0677">Repeat</keyword>
<evidence type="ECO:0000256" key="4">
    <source>
        <dbReference type="SAM" id="MobiDB-lite"/>
    </source>
</evidence>
<dbReference type="EMBL" id="ML978989">
    <property type="protein sequence ID" value="KAF1924920.1"/>
    <property type="molecule type" value="Genomic_DNA"/>
</dbReference>
<dbReference type="SMART" id="SM00248">
    <property type="entry name" value="ANK"/>
    <property type="match status" value="2"/>
</dbReference>
<dbReference type="Gene3D" id="1.25.40.20">
    <property type="entry name" value="Ankyrin repeat-containing domain"/>
    <property type="match status" value="1"/>
</dbReference>
<dbReference type="PROSITE" id="PS50088">
    <property type="entry name" value="ANK_REPEAT"/>
    <property type="match status" value="1"/>
</dbReference>
<sequence length="168" mass="18402">MYHPLEYKARRQKTSRSADPKSSDTIEASPSTPTKPQAIFDWWHSARSGHISTLESMLTMGFDMNSQASDRNTALHCAAHGSQLAAVESLLHKGASLNLLNNRDETALFEAAVGGSSECISRLLDAKATISHFCQHYSATRLCFADHVIRIGDISLVETAIRADSLTR</sequence>
<protein>
    <submittedName>
        <fullName evidence="5">Ankyrin</fullName>
    </submittedName>
</protein>
<feature type="compositionally biased region" description="Polar residues" evidence="4">
    <location>
        <begin position="25"/>
        <end position="34"/>
    </location>
</feature>
<dbReference type="SUPFAM" id="SSF48403">
    <property type="entry name" value="Ankyrin repeat"/>
    <property type="match status" value="1"/>
</dbReference>
<evidence type="ECO:0000256" key="1">
    <source>
        <dbReference type="ARBA" id="ARBA00022737"/>
    </source>
</evidence>
<dbReference type="InterPro" id="IPR036770">
    <property type="entry name" value="Ankyrin_rpt-contain_sf"/>
</dbReference>
<evidence type="ECO:0000313" key="6">
    <source>
        <dbReference type="Proteomes" id="UP000800082"/>
    </source>
</evidence>
<dbReference type="GeneID" id="54355932"/>
<proteinExistence type="predicted"/>
<keyword evidence="6" id="KW-1185">Reference proteome</keyword>
<gene>
    <name evidence="5" type="ORF">M421DRAFT_95070</name>
</gene>
<accession>A0A6A5RCA6</accession>
<feature type="repeat" description="ANK" evidence="3">
    <location>
        <begin position="70"/>
        <end position="102"/>
    </location>
</feature>
<organism evidence="5 6">
    <name type="scientific">Didymella exigua CBS 183.55</name>
    <dbReference type="NCBI Taxonomy" id="1150837"/>
    <lineage>
        <taxon>Eukaryota</taxon>
        <taxon>Fungi</taxon>
        <taxon>Dikarya</taxon>
        <taxon>Ascomycota</taxon>
        <taxon>Pezizomycotina</taxon>
        <taxon>Dothideomycetes</taxon>
        <taxon>Pleosporomycetidae</taxon>
        <taxon>Pleosporales</taxon>
        <taxon>Pleosporineae</taxon>
        <taxon>Didymellaceae</taxon>
        <taxon>Didymella</taxon>
    </lineage>
</organism>
<reference evidence="5" key="1">
    <citation type="journal article" date="2020" name="Stud. Mycol.">
        <title>101 Dothideomycetes genomes: a test case for predicting lifestyles and emergence of pathogens.</title>
        <authorList>
            <person name="Haridas S."/>
            <person name="Albert R."/>
            <person name="Binder M."/>
            <person name="Bloem J."/>
            <person name="Labutti K."/>
            <person name="Salamov A."/>
            <person name="Andreopoulos B."/>
            <person name="Baker S."/>
            <person name="Barry K."/>
            <person name="Bills G."/>
            <person name="Bluhm B."/>
            <person name="Cannon C."/>
            <person name="Castanera R."/>
            <person name="Culley D."/>
            <person name="Daum C."/>
            <person name="Ezra D."/>
            <person name="Gonzalez J."/>
            <person name="Henrissat B."/>
            <person name="Kuo A."/>
            <person name="Liang C."/>
            <person name="Lipzen A."/>
            <person name="Lutzoni F."/>
            <person name="Magnuson J."/>
            <person name="Mondo S."/>
            <person name="Nolan M."/>
            <person name="Ohm R."/>
            <person name="Pangilinan J."/>
            <person name="Park H.-J."/>
            <person name="Ramirez L."/>
            <person name="Alfaro M."/>
            <person name="Sun H."/>
            <person name="Tritt A."/>
            <person name="Yoshinaga Y."/>
            <person name="Zwiers L.-H."/>
            <person name="Turgeon B."/>
            <person name="Goodwin S."/>
            <person name="Spatafora J."/>
            <person name="Crous P."/>
            <person name="Grigoriev I."/>
        </authorList>
    </citation>
    <scope>NUCLEOTIDE SEQUENCE</scope>
    <source>
        <strain evidence="5">CBS 183.55</strain>
    </source>
</reference>
<dbReference type="InterPro" id="IPR002110">
    <property type="entry name" value="Ankyrin_rpt"/>
</dbReference>
<dbReference type="RefSeq" id="XP_033445172.1">
    <property type="nucleotide sequence ID" value="XM_033598265.1"/>
</dbReference>
<dbReference type="Pfam" id="PF12796">
    <property type="entry name" value="Ank_2"/>
    <property type="match status" value="1"/>
</dbReference>
<name>A0A6A5RCA6_9PLEO</name>
<evidence type="ECO:0000256" key="2">
    <source>
        <dbReference type="ARBA" id="ARBA00023043"/>
    </source>
</evidence>
<keyword evidence="2 3" id="KW-0040">ANK repeat</keyword>
<dbReference type="PANTHER" id="PTHR24171">
    <property type="entry name" value="ANKYRIN REPEAT DOMAIN-CONTAINING PROTEIN 39-RELATED"/>
    <property type="match status" value="1"/>
</dbReference>
<dbReference type="PROSITE" id="PS50297">
    <property type="entry name" value="ANK_REP_REGION"/>
    <property type="match status" value="1"/>
</dbReference>